<accession>A0A212EGN8</accession>
<dbReference type="KEGG" id="dpl:KGM_202009"/>
<name>A0A212EGN8_DANPL</name>
<dbReference type="AlphaFoldDB" id="A0A212EGN8"/>
<reference evidence="1 2" key="1">
    <citation type="journal article" date="2011" name="Cell">
        <title>The monarch butterfly genome yields insights into long-distance migration.</title>
        <authorList>
            <person name="Zhan S."/>
            <person name="Merlin C."/>
            <person name="Boore J.L."/>
            <person name="Reppert S.M."/>
        </authorList>
    </citation>
    <scope>NUCLEOTIDE SEQUENCE [LARGE SCALE GENOMIC DNA]</scope>
    <source>
        <strain evidence="1">F-2</strain>
    </source>
</reference>
<gene>
    <name evidence="1" type="ORF">KGM_202009</name>
</gene>
<dbReference type="InParanoid" id="A0A212EGN8"/>
<sequence>MDNIYGMAIENDGFNISTALEIASSDCSEQHGLKRSLPDAGSGCDVCWNTMVRRETTVKNTMPTQLYRYLASFNLICMFSY</sequence>
<proteinExistence type="predicted"/>
<organism evidence="1 2">
    <name type="scientific">Danaus plexippus plexippus</name>
    <dbReference type="NCBI Taxonomy" id="278856"/>
    <lineage>
        <taxon>Eukaryota</taxon>
        <taxon>Metazoa</taxon>
        <taxon>Ecdysozoa</taxon>
        <taxon>Arthropoda</taxon>
        <taxon>Hexapoda</taxon>
        <taxon>Insecta</taxon>
        <taxon>Pterygota</taxon>
        <taxon>Neoptera</taxon>
        <taxon>Endopterygota</taxon>
        <taxon>Lepidoptera</taxon>
        <taxon>Glossata</taxon>
        <taxon>Ditrysia</taxon>
        <taxon>Papilionoidea</taxon>
        <taxon>Nymphalidae</taxon>
        <taxon>Danainae</taxon>
        <taxon>Danaini</taxon>
        <taxon>Danaina</taxon>
        <taxon>Danaus</taxon>
        <taxon>Danaus</taxon>
    </lineage>
</organism>
<protein>
    <submittedName>
        <fullName evidence="1">Uncharacterized protein</fullName>
    </submittedName>
</protein>
<keyword evidence="2" id="KW-1185">Reference proteome</keyword>
<dbReference type="Proteomes" id="UP000007151">
    <property type="component" value="Unassembled WGS sequence"/>
</dbReference>
<comment type="caution">
    <text evidence="1">The sequence shown here is derived from an EMBL/GenBank/DDBJ whole genome shotgun (WGS) entry which is preliminary data.</text>
</comment>
<dbReference type="EMBL" id="AGBW02015065">
    <property type="protein sequence ID" value="OWR40644.1"/>
    <property type="molecule type" value="Genomic_DNA"/>
</dbReference>
<evidence type="ECO:0000313" key="2">
    <source>
        <dbReference type="Proteomes" id="UP000007151"/>
    </source>
</evidence>
<evidence type="ECO:0000313" key="1">
    <source>
        <dbReference type="EMBL" id="OWR40644.1"/>
    </source>
</evidence>